<dbReference type="Gene3D" id="1.10.10.10">
    <property type="entry name" value="Winged helix-like DNA-binding domain superfamily/Winged helix DNA-binding domain"/>
    <property type="match status" value="1"/>
</dbReference>
<dbReference type="CDD" id="cd08479">
    <property type="entry name" value="PBP2_CrgA_like_9"/>
    <property type="match status" value="1"/>
</dbReference>
<feature type="domain" description="HTH lysR-type" evidence="5">
    <location>
        <begin position="5"/>
        <end position="62"/>
    </location>
</feature>
<dbReference type="Proteomes" id="UP000198290">
    <property type="component" value="Chromosome"/>
</dbReference>
<evidence type="ECO:0000313" key="7">
    <source>
        <dbReference type="Proteomes" id="UP000198290"/>
    </source>
</evidence>
<gene>
    <name evidence="6" type="ORF">DLM_1561</name>
</gene>
<dbReference type="InterPro" id="IPR036390">
    <property type="entry name" value="WH_DNA-bd_sf"/>
</dbReference>
<dbReference type="GO" id="GO:0006351">
    <property type="term" value="P:DNA-templated transcription"/>
    <property type="evidence" value="ECO:0007669"/>
    <property type="project" value="TreeGrafter"/>
</dbReference>
<organism evidence="6 7">
    <name type="scientific">Aquitalea magnusonii</name>
    <dbReference type="NCBI Taxonomy" id="332411"/>
    <lineage>
        <taxon>Bacteria</taxon>
        <taxon>Pseudomonadati</taxon>
        <taxon>Pseudomonadota</taxon>
        <taxon>Betaproteobacteria</taxon>
        <taxon>Neisseriales</taxon>
        <taxon>Chromobacteriaceae</taxon>
        <taxon>Aquitalea</taxon>
    </lineage>
</organism>
<dbReference type="PROSITE" id="PS50931">
    <property type="entry name" value="HTH_LYSR"/>
    <property type="match status" value="1"/>
</dbReference>
<dbReference type="RefSeq" id="WP_089084225.1">
    <property type="nucleotide sequence ID" value="NZ_AP018823.1"/>
</dbReference>
<name>A0A3G9GBC1_9NEIS</name>
<dbReference type="SUPFAM" id="SSF53850">
    <property type="entry name" value="Periplasmic binding protein-like II"/>
    <property type="match status" value="1"/>
</dbReference>
<comment type="similarity">
    <text evidence="1">Belongs to the LysR transcriptional regulatory family.</text>
</comment>
<dbReference type="OrthoDB" id="8954631at2"/>
<reference evidence="7" key="3">
    <citation type="journal article" date="2017" name="Plant Physiol. Biochem.">
        <title>Differential oxidative and antioxidative response of duckweed Lemna minor toward plant growth promoting/inhibiting bacteria.</title>
        <authorList>
            <person name="Ishizawa H."/>
            <person name="Kuroda M."/>
            <person name="Morikawa M."/>
            <person name="Ike M."/>
        </authorList>
    </citation>
    <scope>NUCLEOTIDE SEQUENCE [LARGE SCALE GENOMIC DNA]</scope>
    <source>
        <strain evidence="7">H3</strain>
    </source>
</reference>
<keyword evidence="3" id="KW-0238">DNA-binding</keyword>
<dbReference type="AlphaFoldDB" id="A0A3G9GBC1"/>
<reference evidence="6 7" key="2">
    <citation type="journal article" date="2017" name="Genome Announc.">
        <title>Draft genome sequence of Aquitalea magnusonii strain H3, a plant growth-promoting bacterium of duckweed Lemna minor.</title>
        <authorList>
            <person name="Ishizawa H."/>
            <person name="Kuroda M."/>
            <person name="Ike M."/>
        </authorList>
    </citation>
    <scope>NUCLEOTIDE SEQUENCE [LARGE SCALE GENOMIC DNA]</scope>
    <source>
        <strain evidence="6 7">H3</strain>
    </source>
</reference>
<keyword evidence="4" id="KW-0804">Transcription</keyword>
<dbReference type="GO" id="GO:0003700">
    <property type="term" value="F:DNA-binding transcription factor activity"/>
    <property type="evidence" value="ECO:0007669"/>
    <property type="project" value="InterPro"/>
</dbReference>
<dbReference type="PANTHER" id="PTHR30537:SF5">
    <property type="entry name" value="HTH-TYPE TRANSCRIPTIONAL ACTIVATOR TTDR-RELATED"/>
    <property type="match status" value="1"/>
</dbReference>
<dbReference type="STRING" id="332411.VI06_19455"/>
<evidence type="ECO:0000256" key="4">
    <source>
        <dbReference type="ARBA" id="ARBA00023163"/>
    </source>
</evidence>
<dbReference type="InterPro" id="IPR036388">
    <property type="entry name" value="WH-like_DNA-bd_sf"/>
</dbReference>
<dbReference type="Pfam" id="PF03466">
    <property type="entry name" value="LysR_substrate"/>
    <property type="match status" value="1"/>
</dbReference>
<protein>
    <submittedName>
        <fullName evidence="6">Transcriptional regulator, LysR family</fullName>
    </submittedName>
</protein>
<dbReference type="Gene3D" id="3.40.190.290">
    <property type="match status" value="1"/>
</dbReference>
<keyword evidence="7" id="KW-1185">Reference proteome</keyword>
<dbReference type="SUPFAM" id="SSF46785">
    <property type="entry name" value="Winged helix' DNA-binding domain"/>
    <property type="match status" value="1"/>
</dbReference>
<evidence type="ECO:0000259" key="5">
    <source>
        <dbReference type="PROSITE" id="PS50931"/>
    </source>
</evidence>
<dbReference type="EMBL" id="AP018823">
    <property type="protein sequence ID" value="BBF85180.1"/>
    <property type="molecule type" value="Genomic_DNA"/>
</dbReference>
<proteinExistence type="inferred from homology"/>
<dbReference type="FunFam" id="3.40.190.290:FF:000001">
    <property type="entry name" value="Transcriptional regulator, LysR family"/>
    <property type="match status" value="1"/>
</dbReference>
<dbReference type="FunFam" id="1.10.10.10:FF:000001">
    <property type="entry name" value="LysR family transcriptional regulator"/>
    <property type="match status" value="1"/>
</dbReference>
<dbReference type="KEGG" id="amah:DLM_1561"/>
<accession>A0A3G9GBC1</accession>
<dbReference type="Pfam" id="PF00126">
    <property type="entry name" value="HTH_1"/>
    <property type="match status" value="1"/>
</dbReference>
<dbReference type="InterPro" id="IPR000847">
    <property type="entry name" value="LysR_HTH_N"/>
</dbReference>
<reference evidence="7" key="1">
    <citation type="journal article" date="2017" name="Biotechnol. Biofuels">
        <title>Evaluation of environmental bacterial communities as a factor affecting the growth of duckweed Lemna minor.</title>
        <authorList>
            <person name="Ishizawa H."/>
            <person name="Kuroda M."/>
            <person name="Morikawa M."/>
            <person name="Ike M."/>
        </authorList>
    </citation>
    <scope>NUCLEOTIDE SEQUENCE [LARGE SCALE GENOMIC DNA]</scope>
    <source>
        <strain evidence="7">H3</strain>
    </source>
</reference>
<dbReference type="PANTHER" id="PTHR30537">
    <property type="entry name" value="HTH-TYPE TRANSCRIPTIONAL REGULATOR"/>
    <property type="match status" value="1"/>
</dbReference>
<evidence type="ECO:0000256" key="1">
    <source>
        <dbReference type="ARBA" id="ARBA00009437"/>
    </source>
</evidence>
<evidence type="ECO:0000256" key="3">
    <source>
        <dbReference type="ARBA" id="ARBA00023125"/>
    </source>
</evidence>
<dbReference type="InterPro" id="IPR058163">
    <property type="entry name" value="LysR-type_TF_proteobact-type"/>
</dbReference>
<keyword evidence="2" id="KW-0805">Transcription regulation</keyword>
<dbReference type="GO" id="GO:0043565">
    <property type="term" value="F:sequence-specific DNA binding"/>
    <property type="evidence" value="ECO:0007669"/>
    <property type="project" value="TreeGrafter"/>
</dbReference>
<evidence type="ECO:0000313" key="6">
    <source>
        <dbReference type="EMBL" id="BBF85180.1"/>
    </source>
</evidence>
<evidence type="ECO:0000256" key="2">
    <source>
        <dbReference type="ARBA" id="ARBA00023015"/>
    </source>
</evidence>
<sequence>MNDKPQLDDLQLFCQVVRHRSFAATARAMGVSKALVSKRIGLLEQVIKERLFHRTTRHVGLTAQGEVVHQWALRILEDVRLMGEAVSQEKSQADGLIRICSSSGFGRSKLAAALSALALQQPQLEIQLELLDRAVDLVEEGFQLDIRVGSVREGNVITRRIAANRRILCAAPSYVAAHGMPQSVSALPRHQCILIRERDQDYGRWTLHGPQGEAVVRVGGRLASNNGEIARQWALDGHGIILRSAWDVADDVQHGRLLHILPEQYQPADVWAVYPERSSASAKVRVCIAFLQQWFATRLAG</sequence>
<dbReference type="InterPro" id="IPR005119">
    <property type="entry name" value="LysR_subst-bd"/>
</dbReference>